<evidence type="ECO:0000256" key="1">
    <source>
        <dbReference type="SAM" id="Phobius"/>
    </source>
</evidence>
<gene>
    <name evidence="2" type="ORF">BpHYR1_035962</name>
</gene>
<keyword evidence="1" id="KW-0812">Transmembrane</keyword>
<evidence type="ECO:0000313" key="2">
    <source>
        <dbReference type="EMBL" id="RNA27283.1"/>
    </source>
</evidence>
<evidence type="ECO:0008006" key="4">
    <source>
        <dbReference type="Google" id="ProtNLM"/>
    </source>
</evidence>
<feature type="transmembrane region" description="Helical" evidence="1">
    <location>
        <begin position="72"/>
        <end position="95"/>
    </location>
</feature>
<keyword evidence="1" id="KW-1133">Transmembrane helix</keyword>
<keyword evidence="1" id="KW-0472">Membrane</keyword>
<keyword evidence="3" id="KW-1185">Reference proteome</keyword>
<reference evidence="2 3" key="1">
    <citation type="journal article" date="2018" name="Sci. Rep.">
        <title>Genomic signatures of local adaptation to the degree of environmental predictability in rotifers.</title>
        <authorList>
            <person name="Franch-Gras L."/>
            <person name="Hahn C."/>
            <person name="Garcia-Roger E.M."/>
            <person name="Carmona M.J."/>
            <person name="Serra M."/>
            <person name="Gomez A."/>
        </authorList>
    </citation>
    <scope>NUCLEOTIDE SEQUENCE [LARGE SCALE GENOMIC DNA]</scope>
    <source>
        <strain evidence="2">HYR1</strain>
    </source>
</reference>
<dbReference type="EMBL" id="REGN01002564">
    <property type="protein sequence ID" value="RNA27283.1"/>
    <property type="molecule type" value="Genomic_DNA"/>
</dbReference>
<proteinExistence type="predicted"/>
<organism evidence="2 3">
    <name type="scientific">Brachionus plicatilis</name>
    <name type="common">Marine rotifer</name>
    <name type="synonym">Brachionus muelleri</name>
    <dbReference type="NCBI Taxonomy" id="10195"/>
    <lineage>
        <taxon>Eukaryota</taxon>
        <taxon>Metazoa</taxon>
        <taxon>Spiralia</taxon>
        <taxon>Gnathifera</taxon>
        <taxon>Rotifera</taxon>
        <taxon>Eurotatoria</taxon>
        <taxon>Monogononta</taxon>
        <taxon>Pseudotrocha</taxon>
        <taxon>Ploima</taxon>
        <taxon>Brachionidae</taxon>
        <taxon>Brachionus</taxon>
    </lineage>
</organism>
<dbReference type="Proteomes" id="UP000276133">
    <property type="component" value="Unassembled WGS sequence"/>
</dbReference>
<dbReference type="OrthoDB" id="9979689at2759"/>
<comment type="caution">
    <text evidence="2">The sequence shown here is derived from an EMBL/GenBank/DDBJ whole genome shotgun (WGS) entry which is preliminary data.</text>
</comment>
<protein>
    <recommendedName>
        <fullName evidence="4">EB domain-containing protein</fullName>
    </recommendedName>
</protein>
<accession>A0A3M7RUP2</accession>
<name>A0A3M7RUP2_BRAPC</name>
<sequence length="231" mass="25924">MKEMANFTDFSKKQEIWSSSNNNDDFYEFDPQQKLKKLLRNPKEECIIVGEYSVEPDRFEKLQGSSKCQMPLWLTFLLAFIGIMLAITALAAILITSLAKNYASYNENCDSTRMCDTEKNLNCSNGICVCGSSSLIWISSYSKCILRKSYGENCLSTSECADLTGLFCATSPSGCNCPSTSVANMCDCQLTQYYDQTQKKCGYPIIHHVHLQNNVNWGKILHALALQFVGQ</sequence>
<evidence type="ECO:0000313" key="3">
    <source>
        <dbReference type="Proteomes" id="UP000276133"/>
    </source>
</evidence>
<dbReference type="AlphaFoldDB" id="A0A3M7RUP2"/>